<reference evidence="1" key="1">
    <citation type="submission" date="2022-09" db="EMBL/GenBank/DDBJ databases">
        <title>Actin cytoskeleton and complex cell architecture in an #Asgard archaeon.</title>
        <authorList>
            <person name="Ponce Toledo R.I."/>
            <person name="Schleper C."/>
            <person name="Rodrigues Oliveira T."/>
            <person name="Wollweber F."/>
            <person name="Xu J."/>
            <person name="Rittmann S."/>
            <person name="Klingl A."/>
            <person name="Pilhofer M."/>
        </authorList>
    </citation>
    <scope>NUCLEOTIDE SEQUENCE</scope>
    <source>
        <strain evidence="1">B-35</strain>
    </source>
</reference>
<keyword evidence="2" id="KW-1185">Reference proteome</keyword>
<sequence length="182" mass="21093">MLERVCSELGVPYVYMAGFLARYPHASLAQQAVCFIVRARKHGFIVNLRLILHIFDISYLTYLKTRHSLHAWIKTDPPLCKAEFRQSLLRIFLHTKTIIAVDPWINRLCADALHSINYIESSVWQIFLSIYGPLWTTYQSHKSPFASRVHVLRLLMMSFNIPISILSPYFHPLPSLNLSNIP</sequence>
<dbReference type="Proteomes" id="UP001208689">
    <property type="component" value="Chromosome"/>
</dbReference>
<dbReference type="EMBL" id="CP104013">
    <property type="protein sequence ID" value="UYP48609.1"/>
    <property type="molecule type" value="Genomic_DNA"/>
</dbReference>
<gene>
    <name evidence="1" type="ORF">NEF87_004894</name>
</gene>
<evidence type="ECO:0000313" key="1">
    <source>
        <dbReference type="EMBL" id="UYP48609.1"/>
    </source>
</evidence>
<protein>
    <submittedName>
        <fullName evidence="1">Uncharacterized protein</fullName>
    </submittedName>
</protein>
<organism evidence="1 2">
    <name type="scientific">Candidatus Lokiarchaeum ossiferum</name>
    <dbReference type="NCBI Taxonomy" id="2951803"/>
    <lineage>
        <taxon>Archaea</taxon>
        <taxon>Promethearchaeati</taxon>
        <taxon>Promethearchaeota</taxon>
        <taxon>Promethearchaeia</taxon>
        <taxon>Promethearchaeales</taxon>
        <taxon>Promethearchaeaceae</taxon>
        <taxon>Candidatus Lokiarchaeum</taxon>
    </lineage>
</organism>
<proteinExistence type="predicted"/>
<accession>A0ABY6HYJ9</accession>
<name>A0ABY6HYJ9_9ARCH</name>
<evidence type="ECO:0000313" key="2">
    <source>
        <dbReference type="Proteomes" id="UP001208689"/>
    </source>
</evidence>